<comment type="caution">
    <text evidence="2">The sequence shown here is derived from an EMBL/GenBank/DDBJ whole genome shotgun (WGS) entry which is preliminary data.</text>
</comment>
<dbReference type="Proteomes" id="UP000238899">
    <property type="component" value="Unassembled WGS sequence"/>
</dbReference>
<protein>
    <recommendedName>
        <fullName evidence="4">Lipoprotein</fullName>
    </recommendedName>
</protein>
<dbReference type="RefSeq" id="WP_105094814.1">
    <property type="nucleotide sequence ID" value="NZ_PPDD01000015.1"/>
</dbReference>
<reference evidence="2 3" key="1">
    <citation type="journal article" date="2018" name="Int. J. Syst. Evol. Microbiol.">
        <title>Veillonella infantium sp. nov., an anaerobic, Gram-stain-negative coccus isolated from tongue biofilm of a Thai child.</title>
        <authorList>
            <person name="Mashima I."/>
            <person name="Liao Y.C."/>
            <person name="Miyakawa H."/>
            <person name="Theodorea C.F."/>
            <person name="Thawboon B."/>
            <person name="Thaweboon S."/>
            <person name="Scannapieco F.A."/>
            <person name="Nakazawa F."/>
        </authorList>
    </citation>
    <scope>NUCLEOTIDE SEQUENCE [LARGE SCALE GENOMIC DNA]</scope>
    <source>
        <strain evidence="2 3">T11011-4</strain>
    </source>
</reference>
<sequence length="181" mass="21556">MKKFITFILAAISILSISILFTGCGTQTVDDITGEYILVRDGQEIKEDNKHYYLIVLEKDITKQNKPAIKVRFTEQRYNSDLDKYYYVNRDFYMDPKTLQSFDSEKNHFSINDKKNILVNNVEYKKISSNMVNKDDTNYTAHNLIQDLVKIPKFNELHYKRERIRDEFSGYKTELEKLVYY</sequence>
<keyword evidence="1" id="KW-0732">Signal</keyword>
<proteinExistence type="predicted"/>
<evidence type="ECO:0008006" key="4">
    <source>
        <dbReference type="Google" id="ProtNLM"/>
    </source>
</evidence>
<gene>
    <name evidence="2" type="ORF">VCHSUH03_09290</name>
</gene>
<organism evidence="2 3">
    <name type="scientific">Veillonella infantium</name>
    <dbReference type="NCBI Taxonomy" id="1911679"/>
    <lineage>
        <taxon>Bacteria</taxon>
        <taxon>Bacillati</taxon>
        <taxon>Bacillota</taxon>
        <taxon>Negativicutes</taxon>
        <taxon>Veillonellales</taxon>
        <taxon>Veillonellaceae</taxon>
        <taxon>Veillonella</taxon>
    </lineage>
</organism>
<name>A0ABX5C0Q6_9FIRM</name>
<dbReference type="PROSITE" id="PS51257">
    <property type="entry name" value="PROKAR_LIPOPROTEIN"/>
    <property type="match status" value="1"/>
</dbReference>
<feature type="signal peptide" evidence="1">
    <location>
        <begin position="1"/>
        <end position="22"/>
    </location>
</feature>
<dbReference type="EMBL" id="PPDD01000015">
    <property type="protein sequence ID" value="PQL57088.1"/>
    <property type="molecule type" value="Genomic_DNA"/>
</dbReference>
<accession>A0ABX5C0Q6</accession>
<evidence type="ECO:0000313" key="2">
    <source>
        <dbReference type="EMBL" id="PQL57088.1"/>
    </source>
</evidence>
<evidence type="ECO:0000313" key="3">
    <source>
        <dbReference type="Proteomes" id="UP000238899"/>
    </source>
</evidence>
<feature type="chain" id="PRO_5046837169" description="Lipoprotein" evidence="1">
    <location>
        <begin position="23"/>
        <end position="181"/>
    </location>
</feature>
<keyword evidence="3" id="KW-1185">Reference proteome</keyword>
<evidence type="ECO:0000256" key="1">
    <source>
        <dbReference type="SAM" id="SignalP"/>
    </source>
</evidence>